<sequence length="220" mass="23524">MTEPSGGSSDKPRRPVVVPVIALTALTAVGVTALLGGLGEAPDELDTLGAGAVLDQGQYDTKFVETRVTVVPPESEFQDEKRFLEMVFDVTNKGDETADVGLPAPKPEQAYLSAGFGASLLKITPAFGKDAGPFVFAQAKGGETRQLQPGVPARVIVRYQLQENQPPPEKVSFEVAGFEFSPDFNSDIPRWQMITSEVGDKFLPEVKARVTMTVKKGAAT</sequence>
<organism evidence="2 3">
    <name type="scientific">Nonomuraea jiangxiensis</name>
    <dbReference type="NCBI Taxonomy" id="633440"/>
    <lineage>
        <taxon>Bacteria</taxon>
        <taxon>Bacillati</taxon>
        <taxon>Actinomycetota</taxon>
        <taxon>Actinomycetes</taxon>
        <taxon>Streptosporangiales</taxon>
        <taxon>Streptosporangiaceae</taxon>
        <taxon>Nonomuraea</taxon>
    </lineage>
</organism>
<keyword evidence="1" id="KW-0472">Membrane</keyword>
<evidence type="ECO:0000313" key="2">
    <source>
        <dbReference type="EMBL" id="SDI52892.1"/>
    </source>
</evidence>
<dbReference type="OrthoDB" id="3543587at2"/>
<evidence type="ECO:0000256" key="1">
    <source>
        <dbReference type="SAM" id="Phobius"/>
    </source>
</evidence>
<dbReference type="EMBL" id="FNDJ01000006">
    <property type="protein sequence ID" value="SDI52892.1"/>
    <property type="molecule type" value="Genomic_DNA"/>
</dbReference>
<proteinExistence type="predicted"/>
<reference evidence="2 3" key="1">
    <citation type="submission" date="2016-10" db="EMBL/GenBank/DDBJ databases">
        <authorList>
            <person name="de Groot N.N."/>
        </authorList>
    </citation>
    <scope>NUCLEOTIDE SEQUENCE [LARGE SCALE GENOMIC DNA]</scope>
    <source>
        <strain evidence="2 3">CGMCC 4.6533</strain>
    </source>
</reference>
<accession>A0A1G8LB37</accession>
<gene>
    <name evidence="2" type="ORF">SAMN05421869_10646</name>
</gene>
<keyword evidence="1" id="KW-1133">Transmembrane helix</keyword>
<dbReference type="Proteomes" id="UP000199202">
    <property type="component" value="Unassembled WGS sequence"/>
</dbReference>
<dbReference type="STRING" id="633440.SAMN05421869_10646"/>
<evidence type="ECO:0000313" key="3">
    <source>
        <dbReference type="Proteomes" id="UP000199202"/>
    </source>
</evidence>
<name>A0A1G8LB37_9ACTN</name>
<dbReference type="RefSeq" id="WP_090931509.1">
    <property type="nucleotide sequence ID" value="NZ_FNDJ01000006.1"/>
</dbReference>
<dbReference type="AlphaFoldDB" id="A0A1G8LB37"/>
<keyword evidence="1" id="KW-0812">Transmembrane</keyword>
<keyword evidence="3" id="KW-1185">Reference proteome</keyword>
<feature type="transmembrane region" description="Helical" evidence="1">
    <location>
        <begin position="16"/>
        <end position="38"/>
    </location>
</feature>
<protein>
    <submittedName>
        <fullName evidence="2">Uncharacterized protein</fullName>
    </submittedName>
</protein>